<evidence type="ECO:0000256" key="1">
    <source>
        <dbReference type="ARBA" id="ARBA00004141"/>
    </source>
</evidence>
<protein>
    <submittedName>
        <fullName evidence="7">FUSC family protein</fullName>
    </submittedName>
</protein>
<evidence type="ECO:0000256" key="4">
    <source>
        <dbReference type="ARBA" id="ARBA00023136"/>
    </source>
</evidence>
<evidence type="ECO:0000256" key="5">
    <source>
        <dbReference type="SAM" id="Phobius"/>
    </source>
</evidence>
<feature type="transmembrane region" description="Helical" evidence="5">
    <location>
        <begin position="366"/>
        <end position="392"/>
    </location>
</feature>
<proteinExistence type="predicted"/>
<feature type="transmembrane region" description="Helical" evidence="5">
    <location>
        <begin position="76"/>
        <end position="93"/>
    </location>
</feature>
<evidence type="ECO:0000313" key="7">
    <source>
        <dbReference type="EMBL" id="MFC5143053.1"/>
    </source>
</evidence>
<gene>
    <name evidence="7" type="ORF">ACFPK1_32860</name>
</gene>
<dbReference type="Pfam" id="PF13515">
    <property type="entry name" value="FUSC_2"/>
    <property type="match status" value="1"/>
</dbReference>
<evidence type="ECO:0000259" key="6">
    <source>
        <dbReference type="Pfam" id="PF13515"/>
    </source>
</evidence>
<dbReference type="InterPro" id="IPR049453">
    <property type="entry name" value="Memb_transporter_dom"/>
</dbReference>
<feature type="transmembrane region" description="Helical" evidence="5">
    <location>
        <begin position="429"/>
        <end position="453"/>
    </location>
</feature>
<organism evidence="7 8">
    <name type="scientific">Actinomycetospora rhizophila</name>
    <dbReference type="NCBI Taxonomy" id="1416876"/>
    <lineage>
        <taxon>Bacteria</taxon>
        <taxon>Bacillati</taxon>
        <taxon>Actinomycetota</taxon>
        <taxon>Actinomycetes</taxon>
        <taxon>Pseudonocardiales</taxon>
        <taxon>Pseudonocardiaceae</taxon>
        <taxon>Actinomycetospora</taxon>
    </lineage>
</organism>
<keyword evidence="4 5" id="KW-0472">Membrane</keyword>
<reference evidence="8" key="1">
    <citation type="journal article" date="2019" name="Int. J. Syst. Evol. Microbiol.">
        <title>The Global Catalogue of Microorganisms (GCM) 10K type strain sequencing project: providing services to taxonomists for standard genome sequencing and annotation.</title>
        <authorList>
            <consortium name="The Broad Institute Genomics Platform"/>
            <consortium name="The Broad Institute Genome Sequencing Center for Infectious Disease"/>
            <person name="Wu L."/>
            <person name="Ma J."/>
        </authorList>
    </citation>
    <scope>NUCLEOTIDE SEQUENCE [LARGE SCALE GENOMIC DNA]</scope>
    <source>
        <strain evidence="8">XZYJ18</strain>
    </source>
</reference>
<keyword evidence="8" id="KW-1185">Reference proteome</keyword>
<dbReference type="EMBL" id="JBHSKG010000033">
    <property type="protein sequence ID" value="MFC5143053.1"/>
    <property type="molecule type" value="Genomic_DNA"/>
</dbReference>
<evidence type="ECO:0000256" key="3">
    <source>
        <dbReference type="ARBA" id="ARBA00022989"/>
    </source>
</evidence>
<dbReference type="RefSeq" id="WP_378025138.1">
    <property type="nucleotide sequence ID" value="NZ_JBHSKG010000033.1"/>
</dbReference>
<feature type="transmembrane region" description="Helical" evidence="5">
    <location>
        <begin position="311"/>
        <end position="329"/>
    </location>
</feature>
<name>A0ABV9ZS49_9PSEU</name>
<feature type="transmembrane region" description="Helical" evidence="5">
    <location>
        <begin position="148"/>
        <end position="170"/>
    </location>
</feature>
<feature type="transmembrane region" description="Helical" evidence="5">
    <location>
        <begin position="335"/>
        <end position="354"/>
    </location>
</feature>
<feature type="transmembrane region" description="Helical" evidence="5">
    <location>
        <begin position="125"/>
        <end position="142"/>
    </location>
</feature>
<comment type="caution">
    <text evidence="7">The sequence shown here is derived from an EMBL/GenBank/DDBJ whole genome shotgun (WGS) entry which is preliminary data.</text>
</comment>
<feature type="transmembrane region" description="Helical" evidence="5">
    <location>
        <begin position="99"/>
        <end position="118"/>
    </location>
</feature>
<keyword evidence="2 5" id="KW-0812">Transmembrane</keyword>
<dbReference type="Proteomes" id="UP001596175">
    <property type="component" value="Unassembled WGS sequence"/>
</dbReference>
<sequence>MVAVTTSWRAFARDLVRLQDARLDWWDAVRAGTCAGGVVLIGWSVGEVSAGLTASIGAFTALFGNGRPYRHRARELAVIALAFALAVTIGALAESSVVASILVVAAMAVVATALCRAFGTGPPGAYMFVLAGATGTAIPGAATEPTRLGLLVLAGGAFAWVAHMAGALVAPRGPEKATVATAVTAVSGLLDAVGTDRYREARDRAARAMHACWVVLVRQQSPTARPDRTLERLRALALDLHGVLAEGITAQDERRAVDPGAAARLRTLAGAVAHPPATPRSVGRIDMPLGGPGVGQTARDMLARGSPWRAVLVRVGIAALVAGAVGSLAGLHNAYWAVAAAVLVLCQGLGWTGTLERGALRLLGTWIGLVLAAAVLALQPSGVWLAATIAVLQGGIQLTMPRNYGLGVILVTPTALTIGTAGHPADLGALLLARGVDTAVGVVVGVLVFLLVVPGSVRPDPAALIAAALRDVARVVPHLADATTASPGAREARRDLAQRQFALADAHHVDAAPVGRAVDTTIWWPALDAARAVVHATLAACWSVDATRSPGHAATPFVTADRADAILAALGDPAAAPGDGFLAPELEALRRALPQVAT</sequence>
<evidence type="ECO:0000256" key="2">
    <source>
        <dbReference type="ARBA" id="ARBA00022692"/>
    </source>
</evidence>
<accession>A0ABV9ZS49</accession>
<feature type="transmembrane region" description="Helical" evidence="5">
    <location>
        <begin position="404"/>
        <end position="422"/>
    </location>
</feature>
<keyword evidence="3 5" id="KW-1133">Transmembrane helix</keyword>
<feature type="transmembrane region" description="Helical" evidence="5">
    <location>
        <begin position="40"/>
        <end position="64"/>
    </location>
</feature>
<comment type="subcellular location">
    <subcellularLocation>
        <location evidence="1">Membrane</location>
        <topology evidence="1">Multi-pass membrane protein</topology>
    </subcellularLocation>
</comment>
<evidence type="ECO:0000313" key="8">
    <source>
        <dbReference type="Proteomes" id="UP001596175"/>
    </source>
</evidence>
<feature type="domain" description="Integral membrane bound transporter" evidence="6">
    <location>
        <begin position="322"/>
        <end position="448"/>
    </location>
</feature>